<dbReference type="AlphaFoldDB" id="A0A963YPM4"/>
<sequence length="228" mass="23323">MTKPFSGLLGIAFAAAGLGAALPAYADTMLHLSVTASVTAMPDELVAQLTAQADATTAGAAQQQVNALVAKALGEAKPLDAVTASTTNYSVWHETDPKDVWHASQGIALRSHDGGALLGLIGKLQQDGLAVGDLTWQLSPALSEKTYEQAMAKAIGKLTAQADVVAKLMHLRTHGFSSVTVGDDSQPGPRPMMRMMATAAPAAAPPPSAQADAVTVSATVAGEARLEE</sequence>
<dbReference type="PANTHER" id="PTHR34387">
    <property type="entry name" value="SLR1258 PROTEIN"/>
    <property type="match status" value="1"/>
</dbReference>
<comment type="caution">
    <text evidence="2">The sequence shown here is derived from an EMBL/GenBank/DDBJ whole genome shotgun (WGS) entry which is preliminary data.</text>
</comment>
<dbReference type="InterPro" id="IPR052022">
    <property type="entry name" value="26kDa_periplasmic_antigen"/>
</dbReference>
<reference evidence="2" key="1">
    <citation type="journal article" date="2021" name="Microorganisms">
        <title>Acidisoma silvae sp. nov. and Acidisomacellulosilytica sp. nov., Two Acidophilic Bacteria Isolated from Decaying Wood, Hydrolyzing Cellulose and Producing Poly-3-hydroxybutyrate.</title>
        <authorList>
            <person name="Mieszkin S."/>
            <person name="Pouder E."/>
            <person name="Uroz S."/>
            <person name="Simon-Colin C."/>
            <person name="Alain K."/>
        </authorList>
    </citation>
    <scope>NUCLEOTIDE SEQUENCE</scope>
    <source>
        <strain evidence="2">HW T2.11</strain>
    </source>
</reference>
<protein>
    <submittedName>
        <fullName evidence="2">SIMPL domain-containing protein</fullName>
    </submittedName>
</protein>
<dbReference type="PANTHER" id="PTHR34387:SF2">
    <property type="entry name" value="SLR1258 PROTEIN"/>
    <property type="match status" value="1"/>
</dbReference>
<accession>A0A963YPM4</accession>
<organism evidence="2 3">
    <name type="scientific">Acidisoma silvae</name>
    <dbReference type="NCBI Taxonomy" id="2802396"/>
    <lineage>
        <taxon>Bacteria</taxon>
        <taxon>Pseudomonadati</taxon>
        <taxon>Pseudomonadota</taxon>
        <taxon>Alphaproteobacteria</taxon>
        <taxon>Acetobacterales</taxon>
        <taxon>Acidocellaceae</taxon>
        <taxon>Acidisoma</taxon>
    </lineage>
</organism>
<dbReference type="GO" id="GO:0006974">
    <property type="term" value="P:DNA damage response"/>
    <property type="evidence" value="ECO:0007669"/>
    <property type="project" value="TreeGrafter"/>
</dbReference>
<dbReference type="EMBL" id="JAESVB010000002">
    <property type="protein sequence ID" value="MCB8874492.1"/>
    <property type="molecule type" value="Genomic_DNA"/>
</dbReference>
<dbReference type="Pfam" id="PF04402">
    <property type="entry name" value="SIMPL"/>
    <property type="match status" value="1"/>
</dbReference>
<gene>
    <name evidence="2" type="ORF">ASILVAE211_04785</name>
</gene>
<dbReference type="InterPro" id="IPR007497">
    <property type="entry name" value="SIMPL/DUF541"/>
</dbReference>
<dbReference type="Gene3D" id="3.30.110.170">
    <property type="entry name" value="Protein of unknown function (DUF541), domain 1"/>
    <property type="match status" value="1"/>
</dbReference>
<keyword evidence="1" id="KW-0732">Signal</keyword>
<reference evidence="2" key="2">
    <citation type="submission" date="2021-01" db="EMBL/GenBank/DDBJ databases">
        <authorList>
            <person name="Mieszkin S."/>
            <person name="Pouder E."/>
            <person name="Alain K."/>
        </authorList>
    </citation>
    <scope>NUCLEOTIDE SEQUENCE</scope>
    <source>
        <strain evidence="2">HW T2.11</strain>
    </source>
</reference>
<dbReference type="Gene3D" id="3.30.70.2970">
    <property type="entry name" value="Protein of unknown function (DUF541), domain 2"/>
    <property type="match status" value="1"/>
</dbReference>
<dbReference type="RefSeq" id="WP_227320167.1">
    <property type="nucleotide sequence ID" value="NZ_JAESVB010000002.1"/>
</dbReference>
<keyword evidence="3" id="KW-1185">Reference proteome</keyword>
<feature type="chain" id="PRO_5038052039" evidence="1">
    <location>
        <begin position="27"/>
        <end position="228"/>
    </location>
</feature>
<evidence type="ECO:0000313" key="2">
    <source>
        <dbReference type="EMBL" id="MCB8874492.1"/>
    </source>
</evidence>
<proteinExistence type="predicted"/>
<evidence type="ECO:0000313" key="3">
    <source>
        <dbReference type="Proteomes" id="UP000708298"/>
    </source>
</evidence>
<name>A0A963YPM4_9PROT</name>
<feature type="signal peptide" evidence="1">
    <location>
        <begin position="1"/>
        <end position="26"/>
    </location>
</feature>
<dbReference type="Proteomes" id="UP000708298">
    <property type="component" value="Unassembled WGS sequence"/>
</dbReference>
<evidence type="ECO:0000256" key="1">
    <source>
        <dbReference type="SAM" id="SignalP"/>
    </source>
</evidence>